<name>A0A2G5CQM9_AQUCA</name>
<keyword evidence="1" id="KW-1133">Transmembrane helix</keyword>
<feature type="chain" id="PRO_5013955750" evidence="2">
    <location>
        <begin position="25"/>
        <end position="328"/>
    </location>
</feature>
<evidence type="ECO:0000256" key="1">
    <source>
        <dbReference type="SAM" id="Phobius"/>
    </source>
</evidence>
<dbReference type="STRING" id="218851.A0A2G5CQM9"/>
<feature type="transmembrane region" description="Helical" evidence="1">
    <location>
        <begin position="307"/>
        <end position="327"/>
    </location>
</feature>
<dbReference type="AlphaFoldDB" id="A0A2G5CQM9"/>
<keyword evidence="4" id="KW-1185">Reference proteome</keyword>
<feature type="signal peptide" evidence="2">
    <location>
        <begin position="1"/>
        <end position="24"/>
    </location>
</feature>
<gene>
    <name evidence="3" type="ORF">AQUCO_04100171v1</name>
</gene>
<evidence type="ECO:0000313" key="4">
    <source>
        <dbReference type="Proteomes" id="UP000230069"/>
    </source>
</evidence>
<dbReference type="EMBL" id="KZ305058">
    <property type="protein sequence ID" value="PIA33549.1"/>
    <property type="molecule type" value="Genomic_DNA"/>
</dbReference>
<keyword evidence="1" id="KW-0812">Transmembrane</keyword>
<dbReference type="InParanoid" id="A0A2G5CQM9"/>
<dbReference type="OrthoDB" id="764087at2759"/>
<proteinExistence type="predicted"/>
<dbReference type="PANTHER" id="PTHR34056">
    <property type="entry name" value="GPI-ANCHORED PROTEIN"/>
    <property type="match status" value="1"/>
</dbReference>
<accession>A0A2G5CQM9</accession>
<reference evidence="3 4" key="1">
    <citation type="submission" date="2017-09" db="EMBL/GenBank/DDBJ databases">
        <title>WGS assembly of Aquilegia coerulea Goldsmith.</title>
        <authorList>
            <person name="Hodges S."/>
            <person name="Kramer E."/>
            <person name="Nordborg M."/>
            <person name="Tomkins J."/>
            <person name="Borevitz J."/>
            <person name="Derieg N."/>
            <person name="Yan J."/>
            <person name="Mihaltcheva S."/>
            <person name="Hayes R.D."/>
            <person name="Rokhsar D."/>
        </authorList>
    </citation>
    <scope>NUCLEOTIDE SEQUENCE [LARGE SCALE GENOMIC DNA]</scope>
    <source>
        <strain evidence="4">cv. Goldsmith</strain>
    </source>
</reference>
<organism evidence="3 4">
    <name type="scientific">Aquilegia coerulea</name>
    <name type="common">Rocky mountain columbine</name>
    <dbReference type="NCBI Taxonomy" id="218851"/>
    <lineage>
        <taxon>Eukaryota</taxon>
        <taxon>Viridiplantae</taxon>
        <taxon>Streptophyta</taxon>
        <taxon>Embryophyta</taxon>
        <taxon>Tracheophyta</taxon>
        <taxon>Spermatophyta</taxon>
        <taxon>Magnoliopsida</taxon>
        <taxon>Ranunculales</taxon>
        <taxon>Ranunculaceae</taxon>
        <taxon>Thalictroideae</taxon>
        <taxon>Aquilegia</taxon>
    </lineage>
</organism>
<evidence type="ECO:0000313" key="3">
    <source>
        <dbReference type="EMBL" id="PIA33549.1"/>
    </source>
</evidence>
<sequence length="328" mass="36483">MPQIRTNVFFFLLFLLHIPYYLFALPVLPEPDPSAQPFLPTPTPPATISAFPEQSDLATCPLDLPNELFHGINNACNVKSKSGELSRNQCCPVLGAWLYSAYASTALSRAGRMSASTPYDLPVLPEDSESCVDNLEKALKGRGIELRKPNETCDVVFCYCNIRLHPFNCPEAFTVSKQGKLVGDKSVKMLEKDCLSHNKDHLSLSGCSKCLHRLYQLKEENGMNRTRKTDRRSKMHSRDCELMGLTWLLSKNRTAYIHTVSAVLRALMISSTDGSDPQSCSLASDGMPLAVDSAELDNKSSATKHSYMLSTCMIYVSAIVIYTMFMFL</sequence>
<protein>
    <submittedName>
        <fullName evidence="3">Uncharacterized protein</fullName>
    </submittedName>
</protein>
<keyword evidence="2" id="KW-0732">Signal</keyword>
<dbReference type="InterPro" id="IPR040376">
    <property type="entry name" value="At4g28100-like"/>
</dbReference>
<evidence type="ECO:0000256" key="2">
    <source>
        <dbReference type="SAM" id="SignalP"/>
    </source>
</evidence>
<dbReference type="Proteomes" id="UP000230069">
    <property type="component" value="Unassembled WGS sequence"/>
</dbReference>
<keyword evidence="1" id="KW-0472">Membrane</keyword>
<dbReference type="FunCoup" id="A0A2G5CQM9">
    <property type="interactions" value="844"/>
</dbReference>
<dbReference type="PANTHER" id="PTHR34056:SF1">
    <property type="entry name" value="GPI-ANCHORED PROTEIN"/>
    <property type="match status" value="1"/>
</dbReference>